<evidence type="ECO:0000259" key="7">
    <source>
        <dbReference type="PROSITE" id="PS50801"/>
    </source>
</evidence>
<dbReference type="Pfam" id="PF01740">
    <property type="entry name" value="STAS"/>
    <property type="match status" value="1"/>
</dbReference>
<feature type="transmembrane region" description="Helical" evidence="6">
    <location>
        <begin position="414"/>
        <end position="434"/>
    </location>
</feature>
<dbReference type="PROSITE" id="PS50801">
    <property type="entry name" value="STAS"/>
    <property type="match status" value="1"/>
</dbReference>
<gene>
    <name evidence="8" type="ORF">ASIM_LOCUS12226</name>
</gene>
<feature type="transmembrane region" description="Helical" evidence="6">
    <location>
        <begin position="292"/>
        <end position="311"/>
    </location>
</feature>
<protein>
    <submittedName>
        <fullName evidence="10">Anion transporter SULP-7d (inferred by orthology to a C. elegans protein)</fullName>
    </submittedName>
</protein>
<feature type="transmembrane region" description="Helical" evidence="6">
    <location>
        <begin position="454"/>
        <end position="487"/>
    </location>
</feature>
<keyword evidence="2 6" id="KW-0812">Transmembrane</keyword>
<name>A0A158PNS5_ANISI</name>
<keyword evidence="4 6" id="KW-0472">Membrane</keyword>
<keyword evidence="3 6" id="KW-1133">Transmembrane helix</keyword>
<dbReference type="AlphaFoldDB" id="A0A158PNS5"/>
<dbReference type="EMBL" id="UYRR01031155">
    <property type="protein sequence ID" value="VDK46879.1"/>
    <property type="molecule type" value="Genomic_DNA"/>
</dbReference>
<organism evidence="10">
    <name type="scientific">Anisakis simplex</name>
    <name type="common">Herring worm</name>
    <dbReference type="NCBI Taxonomy" id="6269"/>
    <lineage>
        <taxon>Eukaryota</taxon>
        <taxon>Metazoa</taxon>
        <taxon>Ecdysozoa</taxon>
        <taxon>Nematoda</taxon>
        <taxon>Chromadorea</taxon>
        <taxon>Rhabditida</taxon>
        <taxon>Spirurina</taxon>
        <taxon>Ascaridomorpha</taxon>
        <taxon>Ascaridoidea</taxon>
        <taxon>Anisakidae</taxon>
        <taxon>Anisakis</taxon>
        <taxon>Anisakis simplex complex</taxon>
    </lineage>
</organism>
<evidence type="ECO:0000313" key="8">
    <source>
        <dbReference type="EMBL" id="VDK46879.1"/>
    </source>
</evidence>
<dbReference type="PANTHER" id="PTHR11814">
    <property type="entry name" value="SULFATE TRANSPORTER"/>
    <property type="match status" value="1"/>
</dbReference>
<keyword evidence="9" id="KW-1185">Reference proteome</keyword>
<evidence type="ECO:0000256" key="3">
    <source>
        <dbReference type="ARBA" id="ARBA00022989"/>
    </source>
</evidence>
<feature type="transmembrane region" description="Helical" evidence="6">
    <location>
        <begin position="331"/>
        <end position="348"/>
    </location>
</feature>
<dbReference type="Pfam" id="PF00916">
    <property type="entry name" value="Sulfate_transp"/>
    <property type="match status" value="1"/>
</dbReference>
<feature type="transmembrane region" description="Helical" evidence="6">
    <location>
        <begin position="374"/>
        <end position="402"/>
    </location>
</feature>
<feature type="transmembrane region" description="Helical" evidence="6">
    <location>
        <begin position="545"/>
        <end position="564"/>
    </location>
</feature>
<dbReference type="GO" id="GO:0016020">
    <property type="term" value="C:membrane"/>
    <property type="evidence" value="ECO:0007669"/>
    <property type="project" value="UniProtKB-SubCell"/>
</dbReference>
<proteinExistence type="predicted"/>
<sequence length="827" mass="91727">MRSPEPACNSNAREWSPSDEDCVHGHSQNAESGYYDKVVKNQVIFDEEFGLFTERHRSNTTKQALALDVVDRCRRVPSNCTLSILNFIPILKWLPKYNCRENLVCDIIGGLTVGIMNIPQGMAYASLAGLNPVNGLYTSFFPALIYMIFGTSRHNSLGVFAVVSLMVGSTNIRLTKQLNNITSAFVDSSNSTASIISDDNSIGGVAALQTVTSIEIVSALTLCVGLIQIAMAILRLDFLTAYMSEQVMRGFTTGAAVHVLIAQLNKIFGIPLPRYDGFARLFYMLHDLIKQLPNANIATTITSFTTIIVLFMCKNHIAPRLQKFTKIPMPFELFAIIIGTSVSSLLQMEAKFKMSVVGEIPLGLPAPSPPNVRLLSWVLGDALAIAVIVVAVTVSMGSVFAAKHDYSIDVRQEFYALGITECVTSFFPCFPSSTALARSMVYEAAGTKTQLATIFSSLLMLLVIFVLGTFVKPLPVCFLSCIIIVALKSMLMQLSDLSPLWRLSKIDFVILIPFFCIHSPIHLFKCIFLQSIWLFTFLATILCDVIQGLAIGVLFALFMIIFRIQRPGMIKLGRMSHSEGLTYYRALERYRDASFIESVCCVHYDSGALLFVNVTRFKRMLFTLLEPPSQRHLAKSNSAESFVIGSTKLESSLCHSNLEVVLHNQNPNVNHSLHLKTSHKRSASTASSTVKNGGIIRLDVNNADRDDDREKILTLDSFKGPSEIKYIIVDLSSLSTIDLMGANALKDVYQEMKQRDITLFYCATQLSILEFIKRCQFGDRLPFAAVFYPSIQDAVHTINFVLRRNLVEEGGDESDKQITTTQHSAPK</sequence>
<dbReference type="Gene3D" id="3.30.750.24">
    <property type="entry name" value="STAS domain"/>
    <property type="match status" value="1"/>
</dbReference>
<comment type="subcellular location">
    <subcellularLocation>
        <location evidence="1">Membrane</location>
        <topology evidence="1">Multi-pass membrane protein</topology>
    </subcellularLocation>
</comment>
<dbReference type="InterPro" id="IPR011547">
    <property type="entry name" value="SLC26A/SulP_dom"/>
</dbReference>
<dbReference type="SUPFAM" id="SSF52091">
    <property type="entry name" value="SpoIIaa-like"/>
    <property type="match status" value="1"/>
</dbReference>
<feature type="region of interest" description="Disordered" evidence="5">
    <location>
        <begin position="1"/>
        <end position="24"/>
    </location>
</feature>
<feature type="transmembrane region" description="Helical" evidence="6">
    <location>
        <begin position="216"/>
        <end position="238"/>
    </location>
</feature>
<accession>A0A158PNS5</accession>
<dbReference type="CDD" id="cd07042">
    <property type="entry name" value="STAS_SulP_like_sulfate_transporter"/>
    <property type="match status" value="1"/>
</dbReference>
<feature type="transmembrane region" description="Helical" evidence="6">
    <location>
        <begin position="508"/>
        <end position="533"/>
    </location>
</feature>
<reference evidence="8 9" key="2">
    <citation type="submission" date="2018-11" db="EMBL/GenBank/DDBJ databases">
        <authorList>
            <consortium name="Pathogen Informatics"/>
        </authorList>
    </citation>
    <scope>NUCLEOTIDE SEQUENCE [LARGE SCALE GENOMIC DNA]</scope>
</reference>
<evidence type="ECO:0000256" key="1">
    <source>
        <dbReference type="ARBA" id="ARBA00004141"/>
    </source>
</evidence>
<dbReference type="OrthoDB" id="288203at2759"/>
<evidence type="ECO:0000313" key="10">
    <source>
        <dbReference type="WBParaSite" id="ASIM_0001276001-mRNA-1"/>
    </source>
</evidence>
<evidence type="ECO:0000256" key="4">
    <source>
        <dbReference type="ARBA" id="ARBA00023136"/>
    </source>
</evidence>
<feature type="transmembrane region" description="Helical" evidence="6">
    <location>
        <begin position="250"/>
        <end position="272"/>
    </location>
</feature>
<dbReference type="InterPro" id="IPR036513">
    <property type="entry name" value="STAS_dom_sf"/>
</dbReference>
<dbReference type="Proteomes" id="UP000267096">
    <property type="component" value="Unassembled WGS sequence"/>
</dbReference>
<dbReference type="InterPro" id="IPR002645">
    <property type="entry name" value="STAS_dom"/>
</dbReference>
<feature type="domain" description="STAS" evidence="7">
    <location>
        <begin position="606"/>
        <end position="798"/>
    </location>
</feature>
<evidence type="ECO:0000256" key="5">
    <source>
        <dbReference type="SAM" id="MobiDB-lite"/>
    </source>
</evidence>
<dbReference type="WBParaSite" id="ASIM_0001276001-mRNA-1">
    <property type="protein sequence ID" value="ASIM_0001276001-mRNA-1"/>
    <property type="gene ID" value="ASIM_0001276001"/>
</dbReference>
<evidence type="ECO:0000256" key="2">
    <source>
        <dbReference type="ARBA" id="ARBA00022692"/>
    </source>
</evidence>
<dbReference type="InterPro" id="IPR001902">
    <property type="entry name" value="SLC26A/SulP_fam"/>
</dbReference>
<reference evidence="10" key="1">
    <citation type="submission" date="2016-04" db="UniProtKB">
        <authorList>
            <consortium name="WormBaseParasite"/>
        </authorList>
    </citation>
    <scope>IDENTIFICATION</scope>
</reference>
<evidence type="ECO:0000313" key="9">
    <source>
        <dbReference type="Proteomes" id="UP000267096"/>
    </source>
</evidence>
<dbReference type="GO" id="GO:0055085">
    <property type="term" value="P:transmembrane transport"/>
    <property type="evidence" value="ECO:0007669"/>
    <property type="project" value="InterPro"/>
</dbReference>
<evidence type="ECO:0000256" key="6">
    <source>
        <dbReference type="SAM" id="Phobius"/>
    </source>
</evidence>